<gene>
    <name evidence="1" type="ORF">FC43_GL001639</name>
</gene>
<evidence type="ECO:0000313" key="2">
    <source>
        <dbReference type="Proteomes" id="UP000050816"/>
    </source>
</evidence>
<dbReference type="PATRIC" id="fig|1423760.3.peg.1712"/>
<sequence>MARALDDYVLRHELKTRMDNLENELAENGLAYDDDHKLSEIGLDGLVSLLKSVGVEDVDQLVRLIELAAKPDQGSRGSTVPD</sequence>
<organism evidence="1 2">
    <name type="scientific">Limosilactobacillus ingluviei DSM 15946</name>
    <dbReference type="NCBI Taxonomy" id="1423760"/>
    <lineage>
        <taxon>Bacteria</taxon>
        <taxon>Bacillati</taxon>
        <taxon>Bacillota</taxon>
        <taxon>Bacilli</taxon>
        <taxon>Lactobacillales</taxon>
        <taxon>Lactobacillaceae</taxon>
        <taxon>Limosilactobacillus</taxon>
    </lineage>
</organism>
<evidence type="ECO:0000313" key="1">
    <source>
        <dbReference type="EMBL" id="KRL89642.1"/>
    </source>
</evidence>
<accession>A0A0R1UEI4</accession>
<proteinExistence type="predicted"/>
<comment type="caution">
    <text evidence="1">The sequence shown here is derived from an EMBL/GenBank/DDBJ whole genome shotgun (WGS) entry which is preliminary data.</text>
</comment>
<dbReference type="EMBL" id="AZFK01000043">
    <property type="protein sequence ID" value="KRL89642.1"/>
    <property type="molecule type" value="Genomic_DNA"/>
</dbReference>
<dbReference type="Proteomes" id="UP000050816">
    <property type="component" value="Unassembled WGS sequence"/>
</dbReference>
<dbReference type="AlphaFoldDB" id="A0A0R1UEI4"/>
<protein>
    <submittedName>
        <fullName evidence="1">Uncharacterized protein</fullName>
    </submittedName>
</protein>
<name>A0A0R1UEI4_9LACO</name>
<reference evidence="1 2" key="1">
    <citation type="journal article" date="2015" name="Genome Announc.">
        <title>Expanding the biotechnology potential of lactobacilli through comparative genomics of 213 strains and associated genera.</title>
        <authorList>
            <person name="Sun Z."/>
            <person name="Harris H.M."/>
            <person name="McCann A."/>
            <person name="Guo C."/>
            <person name="Argimon S."/>
            <person name="Zhang W."/>
            <person name="Yang X."/>
            <person name="Jeffery I.B."/>
            <person name="Cooney J.C."/>
            <person name="Kagawa T.F."/>
            <person name="Liu W."/>
            <person name="Song Y."/>
            <person name="Salvetti E."/>
            <person name="Wrobel A."/>
            <person name="Rasinkangas P."/>
            <person name="Parkhill J."/>
            <person name="Rea M.C."/>
            <person name="O'Sullivan O."/>
            <person name="Ritari J."/>
            <person name="Douillard F.P."/>
            <person name="Paul Ross R."/>
            <person name="Yang R."/>
            <person name="Briner A.E."/>
            <person name="Felis G.E."/>
            <person name="de Vos W.M."/>
            <person name="Barrangou R."/>
            <person name="Klaenhammer T.R."/>
            <person name="Caufield P.W."/>
            <person name="Cui Y."/>
            <person name="Zhang H."/>
            <person name="O'Toole P.W."/>
        </authorList>
    </citation>
    <scope>NUCLEOTIDE SEQUENCE [LARGE SCALE GENOMIC DNA]</scope>
    <source>
        <strain evidence="1 2">DSM 15946</strain>
    </source>
</reference>